<dbReference type="GO" id="GO:0005886">
    <property type="term" value="C:plasma membrane"/>
    <property type="evidence" value="ECO:0007669"/>
    <property type="project" value="UniProtKB-SubCell"/>
</dbReference>
<keyword evidence="3 6" id="KW-0812">Transmembrane</keyword>
<sequence length="310" mass="33788">MTKRTHTPVWIAEAMLLLVAIVWGTSYGVAKTAIAFYPVLGFLAIRFGLTAILLLPALYKTPALLNRRTALPALGLGLILLAIFLCETYGVAHTTASNAAFLISLCVVFTPLVEWALLRNRPSRPEIIAACVSLFGAWLLTGYAGLARFGVGDLLMLAAAVLRAFMVCSTKRVTAKQPLPALWLTFCQSIMVCLGAGMLALLLLPSQTLHVPVNPVFWWSTLYLVVMCTIFAFFAQNYAVQRSNPTRVALLMGSEPVFGAIFATAWLGEHLSPMAWIGGFLIVAAALWNSLPESKPEGGRARFLPRYRRS</sequence>
<feature type="transmembrane region" description="Helical" evidence="6">
    <location>
        <begin position="151"/>
        <end position="169"/>
    </location>
</feature>
<reference evidence="8 9" key="1">
    <citation type="submission" date="2017-04" db="EMBL/GenBank/DDBJ databases">
        <authorList>
            <person name="Afonso C.L."/>
            <person name="Miller P.J."/>
            <person name="Scott M.A."/>
            <person name="Spackman E."/>
            <person name="Goraichik I."/>
            <person name="Dimitrov K.M."/>
            <person name="Suarez D.L."/>
            <person name="Swayne D.E."/>
        </authorList>
    </citation>
    <scope>NUCLEOTIDE SEQUENCE [LARGE SCALE GENOMIC DNA]</scope>
    <source>
        <strain evidence="8 9">DSM 23236</strain>
    </source>
</reference>
<dbReference type="AlphaFoldDB" id="A0A1W1XFV3"/>
<comment type="subcellular location">
    <subcellularLocation>
        <location evidence="1">Cell membrane</location>
        <topology evidence="1">Multi-pass membrane protein</topology>
    </subcellularLocation>
</comment>
<evidence type="ECO:0000256" key="2">
    <source>
        <dbReference type="ARBA" id="ARBA00022475"/>
    </source>
</evidence>
<dbReference type="RefSeq" id="WP_084090116.1">
    <property type="nucleotide sequence ID" value="NZ_FWXD01000007.1"/>
</dbReference>
<evidence type="ECO:0000256" key="1">
    <source>
        <dbReference type="ARBA" id="ARBA00004651"/>
    </source>
</evidence>
<dbReference type="Proteomes" id="UP000192761">
    <property type="component" value="Unassembled WGS sequence"/>
</dbReference>
<dbReference type="SUPFAM" id="SSF103481">
    <property type="entry name" value="Multidrug resistance efflux transporter EmrE"/>
    <property type="match status" value="2"/>
</dbReference>
<feature type="transmembrane region" description="Helical" evidence="6">
    <location>
        <begin position="274"/>
        <end position="291"/>
    </location>
</feature>
<dbReference type="Pfam" id="PF00892">
    <property type="entry name" value="EamA"/>
    <property type="match status" value="2"/>
</dbReference>
<evidence type="ECO:0000313" key="8">
    <source>
        <dbReference type="EMBL" id="SMC22707.1"/>
    </source>
</evidence>
<evidence type="ECO:0000256" key="3">
    <source>
        <dbReference type="ARBA" id="ARBA00022692"/>
    </source>
</evidence>
<keyword evidence="9" id="KW-1185">Reference proteome</keyword>
<keyword evidence="2" id="KW-1003">Cell membrane</keyword>
<feature type="transmembrane region" description="Helical" evidence="6">
    <location>
        <begin position="248"/>
        <end position="268"/>
    </location>
</feature>
<dbReference type="STRING" id="1121001.SAMN02745857_01448"/>
<proteinExistence type="predicted"/>
<organism evidence="8 9">
    <name type="scientific">Andreprevotia lacus DSM 23236</name>
    <dbReference type="NCBI Taxonomy" id="1121001"/>
    <lineage>
        <taxon>Bacteria</taxon>
        <taxon>Pseudomonadati</taxon>
        <taxon>Pseudomonadota</taxon>
        <taxon>Betaproteobacteria</taxon>
        <taxon>Neisseriales</taxon>
        <taxon>Chitinibacteraceae</taxon>
        <taxon>Andreprevotia</taxon>
    </lineage>
</organism>
<keyword evidence="4 6" id="KW-1133">Transmembrane helix</keyword>
<dbReference type="PANTHER" id="PTHR42920">
    <property type="entry name" value="OS03G0707200 PROTEIN-RELATED"/>
    <property type="match status" value="1"/>
</dbReference>
<feature type="domain" description="EamA" evidence="7">
    <location>
        <begin position="12"/>
        <end position="141"/>
    </location>
</feature>
<feature type="transmembrane region" description="Helical" evidence="6">
    <location>
        <begin position="181"/>
        <end position="204"/>
    </location>
</feature>
<dbReference type="OrthoDB" id="7158585at2"/>
<evidence type="ECO:0000259" key="7">
    <source>
        <dbReference type="Pfam" id="PF00892"/>
    </source>
</evidence>
<dbReference type="InterPro" id="IPR000620">
    <property type="entry name" value="EamA_dom"/>
</dbReference>
<evidence type="ECO:0000256" key="4">
    <source>
        <dbReference type="ARBA" id="ARBA00022989"/>
    </source>
</evidence>
<feature type="transmembrane region" description="Helical" evidence="6">
    <location>
        <begin position="35"/>
        <end position="59"/>
    </location>
</feature>
<name>A0A1W1XFV3_9NEIS</name>
<dbReference type="InterPro" id="IPR051258">
    <property type="entry name" value="Diverse_Substrate_Transporter"/>
</dbReference>
<gene>
    <name evidence="8" type="ORF">SAMN02745857_01448</name>
</gene>
<feature type="transmembrane region" description="Helical" evidence="6">
    <location>
        <begin position="71"/>
        <end position="92"/>
    </location>
</feature>
<evidence type="ECO:0000256" key="6">
    <source>
        <dbReference type="SAM" id="Phobius"/>
    </source>
</evidence>
<feature type="transmembrane region" description="Helical" evidence="6">
    <location>
        <begin position="98"/>
        <end position="118"/>
    </location>
</feature>
<feature type="transmembrane region" description="Helical" evidence="6">
    <location>
        <begin position="9"/>
        <end position="29"/>
    </location>
</feature>
<feature type="transmembrane region" description="Helical" evidence="6">
    <location>
        <begin position="216"/>
        <end position="236"/>
    </location>
</feature>
<keyword evidence="5 6" id="KW-0472">Membrane</keyword>
<protein>
    <submittedName>
        <fullName evidence="8">Permease of the drug/metabolite transporter (DMT) superfamily</fullName>
    </submittedName>
</protein>
<evidence type="ECO:0000256" key="5">
    <source>
        <dbReference type="ARBA" id="ARBA00023136"/>
    </source>
</evidence>
<accession>A0A1W1XFV3</accession>
<evidence type="ECO:0000313" key="9">
    <source>
        <dbReference type="Proteomes" id="UP000192761"/>
    </source>
</evidence>
<feature type="domain" description="EamA" evidence="7">
    <location>
        <begin position="152"/>
        <end position="289"/>
    </location>
</feature>
<dbReference type="InterPro" id="IPR037185">
    <property type="entry name" value="EmrE-like"/>
</dbReference>
<feature type="transmembrane region" description="Helical" evidence="6">
    <location>
        <begin position="127"/>
        <end position="145"/>
    </location>
</feature>
<dbReference type="EMBL" id="FWXD01000007">
    <property type="protein sequence ID" value="SMC22707.1"/>
    <property type="molecule type" value="Genomic_DNA"/>
</dbReference>
<dbReference type="PANTHER" id="PTHR42920:SF5">
    <property type="entry name" value="EAMA DOMAIN-CONTAINING PROTEIN"/>
    <property type="match status" value="1"/>
</dbReference>